<protein>
    <submittedName>
        <fullName evidence="1">Uncharacterized protein</fullName>
    </submittedName>
</protein>
<dbReference type="Proteomes" id="UP000790709">
    <property type="component" value="Unassembled WGS sequence"/>
</dbReference>
<proteinExistence type="predicted"/>
<organism evidence="1 2">
    <name type="scientific">Leucogyrophana mollusca</name>
    <dbReference type="NCBI Taxonomy" id="85980"/>
    <lineage>
        <taxon>Eukaryota</taxon>
        <taxon>Fungi</taxon>
        <taxon>Dikarya</taxon>
        <taxon>Basidiomycota</taxon>
        <taxon>Agaricomycotina</taxon>
        <taxon>Agaricomycetes</taxon>
        <taxon>Agaricomycetidae</taxon>
        <taxon>Boletales</taxon>
        <taxon>Boletales incertae sedis</taxon>
        <taxon>Leucogyrophana</taxon>
    </lineage>
</organism>
<gene>
    <name evidence="1" type="ORF">BV22DRAFT_1047295</name>
</gene>
<dbReference type="EMBL" id="MU266418">
    <property type="protein sequence ID" value="KAH7924726.1"/>
    <property type="molecule type" value="Genomic_DNA"/>
</dbReference>
<comment type="caution">
    <text evidence="1">The sequence shown here is derived from an EMBL/GenBank/DDBJ whole genome shotgun (WGS) entry which is preliminary data.</text>
</comment>
<reference evidence="1" key="1">
    <citation type="journal article" date="2021" name="New Phytol.">
        <title>Evolutionary innovations through gain and loss of genes in the ectomycorrhizal Boletales.</title>
        <authorList>
            <person name="Wu G."/>
            <person name="Miyauchi S."/>
            <person name="Morin E."/>
            <person name="Kuo A."/>
            <person name="Drula E."/>
            <person name="Varga T."/>
            <person name="Kohler A."/>
            <person name="Feng B."/>
            <person name="Cao Y."/>
            <person name="Lipzen A."/>
            <person name="Daum C."/>
            <person name="Hundley H."/>
            <person name="Pangilinan J."/>
            <person name="Johnson J."/>
            <person name="Barry K."/>
            <person name="LaButti K."/>
            <person name="Ng V."/>
            <person name="Ahrendt S."/>
            <person name="Min B."/>
            <person name="Choi I.G."/>
            <person name="Park H."/>
            <person name="Plett J.M."/>
            <person name="Magnuson J."/>
            <person name="Spatafora J.W."/>
            <person name="Nagy L.G."/>
            <person name="Henrissat B."/>
            <person name="Grigoriev I.V."/>
            <person name="Yang Z.L."/>
            <person name="Xu J."/>
            <person name="Martin F.M."/>
        </authorList>
    </citation>
    <scope>NUCLEOTIDE SEQUENCE</scope>
    <source>
        <strain evidence="1">KUC20120723A-06</strain>
    </source>
</reference>
<accession>A0ACB8BFS8</accession>
<evidence type="ECO:0000313" key="2">
    <source>
        <dbReference type="Proteomes" id="UP000790709"/>
    </source>
</evidence>
<name>A0ACB8BFS8_9AGAM</name>
<evidence type="ECO:0000313" key="1">
    <source>
        <dbReference type="EMBL" id="KAH7924726.1"/>
    </source>
</evidence>
<sequence length="258" mass="27886">MTHRVHSEGIPTANTRHSASPIKIHISVPVEVFQCLENGDEVSVSLRKDRRFSAAHFSSDTPKSPSQTCPPSVIPASPQTIHSPQLLSLSSTRPISRRSSLLELNATFNDISLERHEPATSRAISAGSVASSCPPPAESPLIVPNDMESPLTPPYNPADHDTLLHVMPVHPCLVWPLSAGREAPPHPPSASKGANKRFYVITKGYAVGVFYGSWPVIGKLCCGVPGAIYQKVTSLVDAKAQFNLKYPNEVEILPTSRH</sequence>
<keyword evidence="2" id="KW-1185">Reference proteome</keyword>